<dbReference type="STRING" id="889378.Spiaf_0760"/>
<dbReference type="Proteomes" id="UP000007383">
    <property type="component" value="Chromosome"/>
</dbReference>
<name>H9UH62_SPIAZ</name>
<accession>H9UH62</accession>
<keyword evidence="2" id="KW-1185">Reference proteome</keyword>
<dbReference type="KEGG" id="sfc:Spiaf_0760"/>
<reference evidence="2" key="1">
    <citation type="journal article" date="2013" name="Stand. Genomic Sci.">
        <title>Complete genome sequence of the halophilic bacterium Spirochaeta africana type strain (Z-7692(T)) from the alkaline Lake Magadi in the East African Rift.</title>
        <authorList>
            <person name="Liolos K."/>
            <person name="Abt B."/>
            <person name="Scheuner C."/>
            <person name="Teshima H."/>
            <person name="Held B."/>
            <person name="Lapidus A."/>
            <person name="Nolan M."/>
            <person name="Lucas S."/>
            <person name="Deshpande S."/>
            <person name="Cheng J.F."/>
            <person name="Tapia R."/>
            <person name="Goodwin L.A."/>
            <person name="Pitluck S."/>
            <person name="Pagani I."/>
            <person name="Ivanova N."/>
            <person name="Mavromatis K."/>
            <person name="Mikhailova N."/>
            <person name="Huntemann M."/>
            <person name="Pati A."/>
            <person name="Chen A."/>
            <person name="Palaniappan K."/>
            <person name="Land M."/>
            <person name="Rohde M."/>
            <person name="Tindall B.J."/>
            <person name="Detter J.C."/>
            <person name="Goker M."/>
            <person name="Bristow J."/>
            <person name="Eisen J.A."/>
            <person name="Markowitz V."/>
            <person name="Hugenholtz P."/>
            <person name="Woyke T."/>
            <person name="Klenk H.P."/>
            <person name="Kyrpides N.C."/>
        </authorList>
    </citation>
    <scope>NUCLEOTIDE SEQUENCE</scope>
    <source>
        <strain evidence="2">ATCC 700263 / DSM 8902 / Z-7692</strain>
    </source>
</reference>
<dbReference type="EMBL" id="CP003282">
    <property type="protein sequence ID" value="AFG36855.1"/>
    <property type="molecule type" value="Genomic_DNA"/>
</dbReference>
<evidence type="ECO:0000313" key="2">
    <source>
        <dbReference type="Proteomes" id="UP000007383"/>
    </source>
</evidence>
<dbReference type="AlphaFoldDB" id="H9UH62"/>
<evidence type="ECO:0000313" key="1">
    <source>
        <dbReference type="EMBL" id="AFG36855.1"/>
    </source>
</evidence>
<gene>
    <name evidence="1" type="ordered locus">Spiaf_0760</name>
</gene>
<sequence>MRKDDLAIEFQKIDEEVVLLDRLIMIKTQRSLDSIELRAAAFSITSIYNGLEKMVVSNILRKFSVHQSVTLLL</sequence>
<organism evidence="1 2">
    <name type="scientific">Spirochaeta africana (strain ATCC 700263 / DSM 8902 / Z-7692)</name>
    <dbReference type="NCBI Taxonomy" id="889378"/>
    <lineage>
        <taxon>Bacteria</taxon>
        <taxon>Pseudomonadati</taxon>
        <taxon>Spirochaetota</taxon>
        <taxon>Spirochaetia</taxon>
        <taxon>Spirochaetales</taxon>
        <taxon>Spirochaetaceae</taxon>
        <taxon>Spirochaeta</taxon>
    </lineage>
</organism>
<dbReference type="HOGENOM" id="CLU_2702957_0_0_12"/>
<proteinExistence type="predicted"/>
<protein>
    <submittedName>
        <fullName evidence="1">Uncharacterized protein</fullName>
    </submittedName>
</protein>
<dbReference type="RefSeq" id="WP_014454852.1">
    <property type="nucleotide sequence ID" value="NC_017098.1"/>
</dbReference>